<comment type="caution">
    <text evidence="11">The sequence shown here is derived from an EMBL/GenBank/DDBJ whole genome shotgun (WGS) entry which is preliminary data.</text>
</comment>
<name>A0ABN0ZYX9_9BACI</name>
<dbReference type="PROSITE" id="PS01047">
    <property type="entry name" value="HMA_1"/>
    <property type="match status" value="1"/>
</dbReference>
<keyword evidence="9" id="KW-0476">Mercury</keyword>
<comment type="cofactor">
    <cofactor evidence="9">
        <name>FAD</name>
        <dbReference type="ChEBI" id="CHEBI:57692"/>
    </cofactor>
    <text evidence="9">Binds 1 FAD per subunit.</text>
</comment>
<dbReference type="Gene3D" id="3.30.70.100">
    <property type="match status" value="1"/>
</dbReference>
<dbReference type="PROSITE" id="PS00076">
    <property type="entry name" value="PYRIDINE_REDOX_1"/>
    <property type="match status" value="1"/>
</dbReference>
<evidence type="ECO:0000256" key="3">
    <source>
        <dbReference type="ARBA" id="ARBA00022723"/>
    </source>
</evidence>
<dbReference type="CDD" id="cd00371">
    <property type="entry name" value="HMA"/>
    <property type="match status" value="1"/>
</dbReference>
<evidence type="ECO:0000256" key="6">
    <source>
        <dbReference type="ARBA" id="ARBA00023002"/>
    </source>
</evidence>
<keyword evidence="12" id="KW-1185">Reference proteome</keyword>
<dbReference type="InterPro" id="IPR012999">
    <property type="entry name" value="Pyr_OxRdtase_I_AS"/>
</dbReference>
<evidence type="ECO:0000313" key="12">
    <source>
        <dbReference type="Proteomes" id="UP001500740"/>
    </source>
</evidence>
<keyword evidence="8" id="KW-0676">Redox-active center</keyword>
<dbReference type="Pfam" id="PF00403">
    <property type="entry name" value="HMA"/>
    <property type="match status" value="1"/>
</dbReference>
<dbReference type="PRINTS" id="PR00411">
    <property type="entry name" value="PNDRDTASEI"/>
</dbReference>
<evidence type="ECO:0000256" key="2">
    <source>
        <dbReference type="ARBA" id="ARBA00022630"/>
    </source>
</evidence>
<keyword evidence="3 9" id="KW-0479">Metal-binding</keyword>
<dbReference type="InterPro" id="IPR006121">
    <property type="entry name" value="HMA_dom"/>
</dbReference>
<keyword evidence="7" id="KW-1015">Disulfide bond</keyword>
<evidence type="ECO:0000256" key="8">
    <source>
        <dbReference type="ARBA" id="ARBA00023284"/>
    </source>
</evidence>
<organism evidence="11 12">
    <name type="scientific">Alkalibacillus silvisoli</name>
    <dbReference type="NCBI Taxonomy" id="392823"/>
    <lineage>
        <taxon>Bacteria</taxon>
        <taxon>Bacillati</taxon>
        <taxon>Bacillota</taxon>
        <taxon>Bacilli</taxon>
        <taxon>Bacillales</taxon>
        <taxon>Bacillaceae</taxon>
        <taxon>Alkalibacillus</taxon>
    </lineage>
</organism>
<evidence type="ECO:0000256" key="4">
    <source>
        <dbReference type="ARBA" id="ARBA00022827"/>
    </source>
</evidence>
<keyword evidence="6 9" id="KW-0560">Oxidoreductase</keyword>
<dbReference type="SUPFAM" id="SSF55008">
    <property type="entry name" value="HMA, heavy metal-associated domain"/>
    <property type="match status" value="1"/>
</dbReference>
<dbReference type="InterPro" id="IPR036163">
    <property type="entry name" value="HMA_dom_sf"/>
</dbReference>
<comment type="subunit">
    <text evidence="9">Homodimer.</text>
</comment>
<keyword evidence="5 9" id="KW-0521">NADP</keyword>
<keyword evidence="4 9" id="KW-0274">FAD</keyword>
<dbReference type="InterPro" id="IPR017969">
    <property type="entry name" value="Heavy-metal-associated_CS"/>
</dbReference>
<evidence type="ECO:0000256" key="5">
    <source>
        <dbReference type="ARBA" id="ARBA00022857"/>
    </source>
</evidence>
<evidence type="ECO:0000259" key="10">
    <source>
        <dbReference type="PROSITE" id="PS50846"/>
    </source>
</evidence>
<gene>
    <name evidence="9" type="primary">merA</name>
    <name evidence="11" type="ORF">GCM10008935_19000</name>
</gene>
<protein>
    <recommendedName>
        <fullName evidence="9">Mercuric reductase</fullName>
        <ecNumber evidence="9">1.16.1.1</ecNumber>
    </recommendedName>
    <alternativeName>
        <fullName evidence="9">Hg(II) reductase</fullName>
    </alternativeName>
</protein>
<evidence type="ECO:0000256" key="9">
    <source>
        <dbReference type="RuleBase" id="RU361223"/>
    </source>
</evidence>
<dbReference type="SUPFAM" id="SSF51905">
    <property type="entry name" value="FAD/NAD(P)-binding domain"/>
    <property type="match status" value="1"/>
</dbReference>
<comment type="catalytic activity">
    <reaction evidence="9">
        <text>Hg + NADP(+) + H(+) = Hg(2+) + NADPH</text>
        <dbReference type="Rhea" id="RHEA:23856"/>
        <dbReference type="ChEBI" id="CHEBI:15378"/>
        <dbReference type="ChEBI" id="CHEBI:16170"/>
        <dbReference type="ChEBI" id="CHEBI:16793"/>
        <dbReference type="ChEBI" id="CHEBI:57783"/>
        <dbReference type="ChEBI" id="CHEBI:58349"/>
        <dbReference type="EC" id="1.16.1.1"/>
    </reaction>
</comment>
<dbReference type="EMBL" id="BAAACZ010000015">
    <property type="protein sequence ID" value="GAA0463508.1"/>
    <property type="molecule type" value="Genomic_DNA"/>
</dbReference>
<dbReference type="Pfam" id="PF07992">
    <property type="entry name" value="Pyr_redox_2"/>
    <property type="match status" value="1"/>
</dbReference>
<dbReference type="PANTHER" id="PTHR43014">
    <property type="entry name" value="MERCURIC REDUCTASE"/>
    <property type="match status" value="1"/>
</dbReference>
<proteinExistence type="inferred from homology"/>
<evidence type="ECO:0000256" key="1">
    <source>
        <dbReference type="ARBA" id="ARBA00007532"/>
    </source>
</evidence>
<evidence type="ECO:0000256" key="7">
    <source>
        <dbReference type="ARBA" id="ARBA00023157"/>
    </source>
</evidence>
<sequence length="162" mass="17249">MNHIRINIQGMTCTGCEEHIAVSLEKIGAEHIDANYRRGDVTFELPENVEIETAKKAIDEAKYQPGQAEILQSQEKPILGDDEDYDFLIIGSGGAAFSAAIKASENGEKVAMVERSTVGGTCVNIGCVPSKTMLRAGEINGVAQNTPFNGVQTSAGPVDLPN</sequence>
<dbReference type="PANTHER" id="PTHR43014:SF2">
    <property type="entry name" value="MERCURIC REDUCTASE"/>
    <property type="match status" value="1"/>
</dbReference>
<dbReference type="PROSITE" id="PS50846">
    <property type="entry name" value="HMA_2"/>
    <property type="match status" value="1"/>
</dbReference>
<feature type="domain" description="HMA" evidence="10">
    <location>
        <begin position="2"/>
        <end position="66"/>
    </location>
</feature>
<dbReference type="EC" id="1.16.1.1" evidence="9"/>
<dbReference type="InterPro" id="IPR036188">
    <property type="entry name" value="FAD/NAD-bd_sf"/>
</dbReference>
<dbReference type="InterPro" id="IPR023753">
    <property type="entry name" value="FAD/NAD-binding_dom"/>
</dbReference>
<dbReference type="Gene3D" id="3.50.50.60">
    <property type="entry name" value="FAD/NAD(P)-binding domain"/>
    <property type="match status" value="1"/>
</dbReference>
<dbReference type="Proteomes" id="UP001500740">
    <property type="component" value="Unassembled WGS sequence"/>
</dbReference>
<reference evidence="11 12" key="1">
    <citation type="journal article" date="2019" name="Int. J. Syst. Evol. Microbiol.">
        <title>The Global Catalogue of Microorganisms (GCM) 10K type strain sequencing project: providing services to taxonomists for standard genome sequencing and annotation.</title>
        <authorList>
            <consortium name="The Broad Institute Genomics Platform"/>
            <consortium name="The Broad Institute Genome Sequencing Center for Infectious Disease"/>
            <person name="Wu L."/>
            <person name="Ma J."/>
        </authorList>
    </citation>
    <scope>NUCLEOTIDE SEQUENCE [LARGE SCALE GENOMIC DNA]</scope>
    <source>
        <strain evidence="11 12">JCM 14193</strain>
    </source>
</reference>
<keyword evidence="2 9" id="KW-0285">Flavoprotein</keyword>
<accession>A0ABN0ZYX9</accession>
<evidence type="ECO:0000313" key="11">
    <source>
        <dbReference type="EMBL" id="GAA0463508.1"/>
    </source>
</evidence>
<comment type="similarity">
    <text evidence="1 9">Belongs to the class-I pyridine nucleotide-disulfide oxidoreductase family.</text>
</comment>